<reference evidence="14 15" key="1">
    <citation type="submission" date="2017-10" db="EMBL/GenBank/DDBJ databases">
        <title>Frigbacter circumglobatus gen. nov. sp. nov., isolated from sediment cultured in situ.</title>
        <authorList>
            <person name="Zhao Z."/>
        </authorList>
    </citation>
    <scope>NUCLEOTIDE SEQUENCE [LARGE SCALE GENOMIC DNA]</scope>
    <source>
        <strain evidence="14 15">ZYL</strain>
    </source>
</reference>
<gene>
    <name evidence="14" type="primary">glpK</name>
    <name evidence="14" type="ORF">CRD36_14275</name>
</gene>
<dbReference type="InParanoid" id="A0A2G4YNU2"/>
<dbReference type="PROSITE" id="PS00445">
    <property type="entry name" value="FGGY_KINASES_2"/>
    <property type="match status" value="1"/>
</dbReference>
<dbReference type="OrthoDB" id="9805576at2"/>
<evidence type="ECO:0000256" key="6">
    <source>
        <dbReference type="ARBA" id="ARBA00022777"/>
    </source>
</evidence>
<dbReference type="InterPro" id="IPR000577">
    <property type="entry name" value="Carb_kinase_FGGY"/>
</dbReference>
<name>A0A2G4YNU2_9PROT</name>
<evidence type="ECO:0000256" key="3">
    <source>
        <dbReference type="ARBA" id="ARBA00012099"/>
    </source>
</evidence>
<dbReference type="PROSITE" id="PS00933">
    <property type="entry name" value="FGGY_KINASES_1"/>
    <property type="match status" value="1"/>
</dbReference>
<dbReference type="PIRSF" id="PIRSF000538">
    <property type="entry name" value="GlpK"/>
    <property type="match status" value="1"/>
</dbReference>
<proteinExistence type="inferred from homology"/>
<keyword evidence="8" id="KW-0067">ATP-binding</keyword>
<dbReference type="GO" id="GO:0005524">
    <property type="term" value="F:ATP binding"/>
    <property type="evidence" value="ECO:0007669"/>
    <property type="project" value="UniProtKB-KW"/>
</dbReference>
<evidence type="ECO:0000313" key="14">
    <source>
        <dbReference type="EMBL" id="PHZ83973.1"/>
    </source>
</evidence>
<evidence type="ECO:0000256" key="5">
    <source>
        <dbReference type="ARBA" id="ARBA00022741"/>
    </source>
</evidence>
<dbReference type="InterPro" id="IPR043129">
    <property type="entry name" value="ATPase_NBD"/>
</dbReference>
<evidence type="ECO:0000313" key="15">
    <source>
        <dbReference type="Proteomes" id="UP000229730"/>
    </source>
</evidence>
<dbReference type="Pfam" id="PF00370">
    <property type="entry name" value="FGGY_N"/>
    <property type="match status" value="1"/>
</dbReference>
<sequence>MTGYILALDQGTTSSRAMIFDDTGAVVARAQQEIPLSYPRDGWVELAGADILSSTFDCARQALSQMPDGTRPQALGITNQRETTLIWDRATGEPVYPAIVWQDRRTAEQCREMVAAGQEAGVMEKTGLLLDPYFSATKISWILDHVPGARARAARGELAFGTVDSFLLWHLTGGEVHATDVTNAARTLLFNIHDLAWDEALLDLFRVPAEVLPEVQACDHHFGAVKAELFGFTLPITAMAGDQQAALVGQNCLTAGDVKCTYGTGGFLMMNVGSEPVMSQNRLLTTVAYQVKGQTAYALEGSFFSAGSSIQWLRDGLGVIAHAAETEDLARSIDSCKGVYLVPAFTGLGAPHWNPDARGSLFGLTRDSGRAEIARAALESIGYQTADLIDAMQQDAGLEVGHLKVDGGMVANQWLLQFIADIITVDVHRPRITETTSVGIAILAGIGSGMVNAIRDLSIFCEYDLHITPNRHDIEKNIKKNGWKKALKSTCYYST</sequence>
<dbReference type="Gene3D" id="3.30.420.40">
    <property type="match status" value="2"/>
</dbReference>
<dbReference type="FunFam" id="3.30.420.40:FF:000007">
    <property type="entry name" value="Glycerol kinase"/>
    <property type="match status" value="1"/>
</dbReference>
<dbReference type="GO" id="GO:0004370">
    <property type="term" value="F:glycerol kinase activity"/>
    <property type="evidence" value="ECO:0007669"/>
    <property type="project" value="UniProtKB-EC"/>
</dbReference>
<evidence type="ECO:0000256" key="4">
    <source>
        <dbReference type="ARBA" id="ARBA00022679"/>
    </source>
</evidence>
<keyword evidence="4 11" id="KW-0808">Transferase</keyword>
<feature type="domain" description="Carbohydrate kinase FGGY N-terminal" evidence="12">
    <location>
        <begin position="4"/>
        <end position="249"/>
    </location>
</feature>
<dbReference type="AlphaFoldDB" id="A0A2G4YNU2"/>
<dbReference type="NCBIfam" id="TIGR01311">
    <property type="entry name" value="glycerol_kin"/>
    <property type="match status" value="1"/>
</dbReference>
<dbReference type="RefSeq" id="WP_099474429.1">
    <property type="nucleotide sequence ID" value="NZ_CP041025.1"/>
</dbReference>
<protein>
    <recommendedName>
        <fullName evidence="3">glycerol kinase</fullName>
        <ecNumber evidence="3">2.7.1.30</ecNumber>
    </recommendedName>
    <alternativeName>
        <fullName evidence="9">ATP:glycerol 3-phosphotransferase</fullName>
    </alternativeName>
</protein>
<feature type="domain" description="Carbohydrate kinase FGGY C-terminal" evidence="13">
    <location>
        <begin position="259"/>
        <end position="446"/>
    </location>
</feature>
<evidence type="ECO:0000256" key="2">
    <source>
        <dbReference type="ARBA" id="ARBA00009156"/>
    </source>
</evidence>
<evidence type="ECO:0000256" key="1">
    <source>
        <dbReference type="ARBA" id="ARBA00005190"/>
    </source>
</evidence>
<keyword evidence="5" id="KW-0547">Nucleotide-binding</keyword>
<dbReference type="CDD" id="cd07786">
    <property type="entry name" value="FGGY_EcGK_like"/>
    <property type="match status" value="1"/>
</dbReference>
<comment type="pathway">
    <text evidence="1">Polyol metabolism; glycerol degradation via glycerol kinase pathway; sn-glycerol 3-phosphate from glycerol: step 1/1.</text>
</comment>
<dbReference type="SUPFAM" id="SSF53067">
    <property type="entry name" value="Actin-like ATPase domain"/>
    <property type="match status" value="2"/>
</dbReference>
<dbReference type="EMBL" id="PDEM01000029">
    <property type="protein sequence ID" value="PHZ83973.1"/>
    <property type="molecule type" value="Genomic_DNA"/>
</dbReference>
<dbReference type="PANTHER" id="PTHR10196:SF78">
    <property type="entry name" value="GLYCEROL KINASE"/>
    <property type="match status" value="1"/>
</dbReference>
<keyword evidence="7" id="KW-0319">Glycerol metabolism</keyword>
<keyword evidence="15" id="KW-1185">Reference proteome</keyword>
<evidence type="ECO:0000256" key="7">
    <source>
        <dbReference type="ARBA" id="ARBA00022798"/>
    </source>
</evidence>
<dbReference type="NCBIfam" id="NF000756">
    <property type="entry name" value="PRK00047.1"/>
    <property type="match status" value="1"/>
</dbReference>
<keyword evidence="6 11" id="KW-0418">Kinase</keyword>
<dbReference type="PANTHER" id="PTHR10196">
    <property type="entry name" value="SUGAR KINASE"/>
    <property type="match status" value="1"/>
</dbReference>
<dbReference type="Pfam" id="PF02782">
    <property type="entry name" value="FGGY_C"/>
    <property type="match status" value="1"/>
</dbReference>
<dbReference type="InterPro" id="IPR018484">
    <property type="entry name" value="FGGY_N"/>
</dbReference>
<evidence type="ECO:0000259" key="13">
    <source>
        <dbReference type="Pfam" id="PF02782"/>
    </source>
</evidence>
<dbReference type="FunFam" id="3.30.420.40:FF:000008">
    <property type="entry name" value="Glycerol kinase"/>
    <property type="match status" value="1"/>
</dbReference>
<dbReference type="InterPro" id="IPR005999">
    <property type="entry name" value="Glycerol_kin"/>
</dbReference>
<dbReference type="GO" id="GO:0006072">
    <property type="term" value="P:glycerol-3-phosphate metabolic process"/>
    <property type="evidence" value="ECO:0007669"/>
    <property type="project" value="InterPro"/>
</dbReference>
<evidence type="ECO:0000256" key="11">
    <source>
        <dbReference type="RuleBase" id="RU003733"/>
    </source>
</evidence>
<dbReference type="GO" id="GO:0019563">
    <property type="term" value="P:glycerol catabolic process"/>
    <property type="evidence" value="ECO:0007669"/>
    <property type="project" value="TreeGrafter"/>
</dbReference>
<dbReference type="InterPro" id="IPR018485">
    <property type="entry name" value="FGGY_C"/>
</dbReference>
<evidence type="ECO:0000256" key="9">
    <source>
        <dbReference type="ARBA" id="ARBA00043149"/>
    </source>
</evidence>
<accession>A0A2G4YNU2</accession>
<evidence type="ECO:0000256" key="8">
    <source>
        <dbReference type="ARBA" id="ARBA00022840"/>
    </source>
</evidence>
<dbReference type="EC" id="2.7.1.30" evidence="3"/>
<dbReference type="FunCoup" id="A0A2G4YNU2">
    <property type="interactions" value="472"/>
</dbReference>
<comment type="caution">
    <text evidence="14">The sequence shown here is derived from an EMBL/GenBank/DDBJ whole genome shotgun (WGS) entry which is preliminary data.</text>
</comment>
<dbReference type="InterPro" id="IPR018483">
    <property type="entry name" value="Carb_kinase_FGGY_CS"/>
</dbReference>
<dbReference type="Proteomes" id="UP000229730">
    <property type="component" value="Unassembled WGS sequence"/>
</dbReference>
<comment type="similarity">
    <text evidence="2 11">Belongs to the FGGY kinase family.</text>
</comment>
<comment type="catalytic activity">
    <reaction evidence="10">
        <text>glycerol + ATP = sn-glycerol 3-phosphate + ADP + H(+)</text>
        <dbReference type="Rhea" id="RHEA:21644"/>
        <dbReference type="ChEBI" id="CHEBI:15378"/>
        <dbReference type="ChEBI" id="CHEBI:17754"/>
        <dbReference type="ChEBI" id="CHEBI:30616"/>
        <dbReference type="ChEBI" id="CHEBI:57597"/>
        <dbReference type="ChEBI" id="CHEBI:456216"/>
        <dbReference type="EC" id="2.7.1.30"/>
    </reaction>
</comment>
<evidence type="ECO:0000256" key="10">
    <source>
        <dbReference type="ARBA" id="ARBA00052101"/>
    </source>
</evidence>
<organism evidence="14 15">
    <name type="scientific">Paremcibacter congregatus</name>
    <dbReference type="NCBI Taxonomy" id="2043170"/>
    <lineage>
        <taxon>Bacteria</taxon>
        <taxon>Pseudomonadati</taxon>
        <taxon>Pseudomonadota</taxon>
        <taxon>Alphaproteobacteria</taxon>
        <taxon>Emcibacterales</taxon>
        <taxon>Emcibacteraceae</taxon>
        <taxon>Paremcibacter</taxon>
    </lineage>
</organism>
<dbReference type="GO" id="GO:0005829">
    <property type="term" value="C:cytosol"/>
    <property type="evidence" value="ECO:0007669"/>
    <property type="project" value="UniProtKB-ARBA"/>
</dbReference>
<evidence type="ECO:0000259" key="12">
    <source>
        <dbReference type="Pfam" id="PF00370"/>
    </source>
</evidence>